<gene>
    <name evidence="2" type="ORF">ALQ04_02151</name>
</gene>
<evidence type="ECO:0000313" key="3">
    <source>
        <dbReference type="Proteomes" id="UP000277236"/>
    </source>
</evidence>
<feature type="chain" id="PRO_5018149661" description="DUF2790 domain-containing protein" evidence="1">
    <location>
        <begin position="22"/>
        <end position="109"/>
    </location>
</feature>
<sequence length="109" mass="12245">MNVLKLSVLAFALVTPLTSYAFSSADLRGDERSRAHQVKVEEYAARTQKAVPEIQDYNYGMKLDIARVVFKTPAPRNCGVNSKLMTYEDSYGELNTMRYKVLSECAGKN</sequence>
<comment type="caution">
    <text evidence="2">The sequence shown here is derived from an EMBL/GenBank/DDBJ whole genome shotgun (WGS) entry which is preliminary data.</text>
</comment>
<evidence type="ECO:0000256" key="1">
    <source>
        <dbReference type="SAM" id="SignalP"/>
    </source>
</evidence>
<keyword evidence="1" id="KW-0732">Signal</keyword>
<dbReference type="AlphaFoldDB" id="A0A3M4LSD0"/>
<name>A0A3M4LSD0_PSECI</name>
<evidence type="ECO:0008006" key="4">
    <source>
        <dbReference type="Google" id="ProtNLM"/>
    </source>
</evidence>
<evidence type="ECO:0000313" key="2">
    <source>
        <dbReference type="EMBL" id="RMQ44335.1"/>
    </source>
</evidence>
<dbReference type="Proteomes" id="UP000277236">
    <property type="component" value="Unassembled WGS sequence"/>
</dbReference>
<dbReference type="InterPro" id="IPR021245">
    <property type="entry name" value="DUF2790"/>
</dbReference>
<dbReference type="EMBL" id="RBRE01000060">
    <property type="protein sequence ID" value="RMQ44335.1"/>
    <property type="molecule type" value="Genomic_DNA"/>
</dbReference>
<reference evidence="2 3" key="1">
    <citation type="submission" date="2018-08" db="EMBL/GenBank/DDBJ databases">
        <title>Recombination of ecologically and evolutionarily significant loci maintains genetic cohesion in the Pseudomonas syringae species complex.</title>
        <authorList>
            <person name="Dillon M."/>
            <person name="Thakur S."/>
            <person name="Almeida R.N.D."/>
            <person name="Weir B.S."/>
            <person name="Guttman D.S."/>
        </authorList>
    </citation>
    <scope>NUCLEOTIDE SEQUENCE [LARGE SCALE GENOMIC DNA]</scope>
    <source>
        <strain evidence="2 3">ICMP 3353</strain>
    </source>
</reference>
<organism evidence="2 3">
    <name type="scientific">Pseudomonas cichorii</name>
    <dbReference type="NCBI Taxonomy" id="36746"/>
    <lineage>
        <taxon>Bacteria</taxon>
        <taxon>Pseudomonadati</taxon>
        <taxon>Pseudomonadota</taxon>
        <taxon>Gammaproteobacteria</taxon>
        <taxon>Pseudomonadales</taxon>
        <taxon>Pseudomonadaceae</taxon>
        <taxon>Pseudomonas</taxon>
    </lineage>
</organism>
<dbReference type="Gene3D" id="2.30.140.50">
    <property type="entry name" value="Protein of unknown function DUF2790"/>
    <property type="match status" value="1"/>
</dbReference>
<dbReference type="RefSeq" id="WP_183142201.1">
    <property type="nucleotide sequence ID" value="NZ_RBRE01000060.1"/>
</dbReference>
<feature type="signal peptide" evidence="1">
    <location>
        <begin position="1"/>
        <end position="21"/>
    </location>
</feature>
<protein>
    <recommendedName>
        <fullName evidence="4">DUF2790 domain-containing protein</fullName>
    </recommendedName>
</protein>
<accession>A0A3M4LSD0</accession>
<dbReference type="Pfam" id="PF10976">
    <property type="entry name" value="DUF2790"/>
    <property type="match status" value="1"/>
</dbReference>
<proteinExistence type="predicted"/>